<comment type="pathway">
    <text evidence="4">Cofactor biosynthesis; pyridoxine 5'-phosphate biosynthesis; pyridoxine 5'-phosphate from D-erythrose 4-phosphate: step 5/5.</text>
</comment>
<feature type="binding site" evidence="4">
    <location>
        <position position="49"/>
    </location>
    <ligand>
        <name>1-deoxy-D-xylulose 5-phosphate</name>
        <dbReference type="ChEBI" id="CHEBI:57792"/>
    </ligand>
</feature>
<dbReference type="GO" id="GO:0033856">
    <property type="term" value="F:pyridoxine 5'-phosphate synthase activity"/>
    <property type="evidence" value="ECO:0007669"/>
    <property type="project" value="UniProtKB-UniRule"/>
</dbReference>
<feature type="binding site" evidence="4">
    <location>
        <position position="54"/>
    </location>
    <ligand>
        <name>1-deoxy-D-xylulose 5-phosphate</name>
        <dbReference type="ChEBI" id="CHEBI:57792"/>
    </ligand>
</feature>
<comment type="catalytic activity">
    <reaction evidence="4">
        <text>3-amino-2-oxopropyl phosphate + 1-deoxy-D-xylulose 5-phosphate = pyridoxine 5'-phosphate + phosphate + 2 H2O + H(+)</text>
        <dbReference type="Rhea" id="RHEA:15265"/>
        <dbReference type="ChEBI" id="CHEBI:15377"/>
        <dbReference type="ChEBI" id="CHEBI:15378"/>
        <dbReference type="ChEBI" id="CHEBI:43474"/>
        <dbReference type="ChEBI" id="CHEBI:57279"/>
        <dbReference type="ChEBI" id="CHEBI:57792"/>
        <dbReference type="ChEBI" id="CHEBI:58589"/>
        <dbReference type="EC" id="2.6.99.2"/>
    </reaction>
</comment>
<protein>
    <recommendedName>
        <fullName evidence="4 5">Pyridoxine 5'-phosphate synthase</fullName>
        <shortName evidence="4">PNP synthase</shortName>
        <ecNumber evidence="4 5">2.6.99.2</ecNumber>
    </recommendedName>
</protein>
<organism evidence="6 7">
    <name type="scientific">Halomonas halmophila</name>
    <dbReference type="NCBI Taxonomy" id="252"/>
    <lineage>
        <taxon>Bacteria</taxon>
        <taxon>Pseudomonadati</taxon>
        <taxon>Pseudomonadota</taxon>
        <taxon>Gammaproteobacteria</taxon>
        <taxon>Oceanospirillales</taxon>
        <taxon>Halomonadaceae</taxon>
        <taxon>Halomonas</taxon>
    </lineage>
</organism>
<dbReference type="EC" id="2.6.99.2" evidence="4 5"/>
<proteinExistence type="inferred from homology"/>
<feature type="active site" description="Proton acceptor" evidence="4">
    <location>
        <position position="74"/>
    </location>
</feature>
<dbReference type="NCBIfam" id="TIGR00559">
    <property type="entry name" value="pdxJ"/>
    <property type="match status" value="1"/>
</dbReference>
<evidence type="ECO:0000313" key="6">
    <source>
        <dbReference type="EMBL" id="GED22978.1"/>
    </source>
</evidence>
<dbReference type="PANTHER" id="PTHR30456">
    <property type="entry name" value="PYRIDOXINE 5'-PHOSPHATE SYNTHASE"/>
    <property type="match status" value="1"/>
</dbReference>
<comment type="function">
    <text evidence="4">Catalyzes the complicated ring closure reaction between the two acyclic compounds 1-deoxy-D-xylulose-5-phosphate (DXP) and 3-amino-2-oxopropyl phosphate (1-amino-acetone-3-phosphate or AAP) to form pyridoxine 5'-phosphate (PNP) and inorganic phosphate.</text>
</comment>
<dbReference type="OrthoDB" id="9806590at2"/>
<dbReference type="GO" id="GO:0008615">
    <property type="term" value="P:pyridoxine biosynthetic process"/>
    <property type="evidence" value="ECO:0007669"/>
    <property type="project" value="UniProtKB-UniRule"/>
</dbReference>
<dbReference type="Pfam" id="PF03740">
    <property type="entry name" value="PdxJ"/>
    <property type="match status" value="1"/>
</dbReference>
<evidence type="ECO:0000256" key="5">
    <source>
        <dbReference type="NCBIfam" id="TIGR00559"/>
    </source>
</evidence>
<evidence type="ECO:0000256" key="4">
    <source>
        <dbReference type="HAMAP-Rule" id="MF_00279"/>
    </source>
</evidence>
<dbReference type="NCBIfam" id="NF003623">
    <property type="entry name" value="PRK05265.1-1"/>
    <property type="match status" value="1"/>
</dbReference>
<dbReference type="GO" id="GO:0005829">
    <property type="term" value="C:cytosol"/>
    <property type="evidence" value="ECO:0007669"/>
    <property type="project" value="TreeGrafter"/>
</dbReference>
<dbReference type="CDD" id="cd00003">
    <property type="entry name" value="PNPsynthase"/>
    <property type="match status" value="1"/>
</dbReference>
<dbReference type="NCBIfam" id="NF003625">
    <property type="entry name" value="PRK05265.1-3"/>
    <property type="match status" value="1"/>
</dbReference>
<keyword evidence="7" id="KW-1185">Reference proteome</keyword>
<accession>A0A4Y4F796</accession>
<keyword evidence="2 4" id="KW-0808">Transferase</keyword>
<evidence type="ECO:0000256" key="1">
    <source>
        <dbReference type="ARBA" id="ARBA00022490"/>
    </source>
</evidence>
<gene>
    <name evidence="4 6" type="primary">pdxJ</name>
    <name evidence="6" type="ORF">HHA01_19550</name>
</gene>
<feature type="binding site" evidence="4">
    <location>
        <position position="22"/>
    </location>
    <ligand>
        <name>3-amino-2-oxopropyl phosphate</name>
        <dbReference type="ChEBI" id="CHEBI:57279"/>
    </ligand>
</feature>
<dbReference type="Proteomes" id="UP000319812">
    <property type="component" value="Unassembled WGS sequence"/>
</dbReference>
<comment type="subunit">
    <text evidence="4">Homooctamer; tetramer of dimers.</text>
</comment>
<feature type="binding site" evidence="4">
    <location>
        <begin position="13"/>
        <end position="14"/>
    </location>
    <ligand>
        <name>1-deoxy-D-xylulose 5-phosphate</name>
        <dbReference type="ChEBI" id="CHEBI:57792"/>
    </ligand>
</feature>
<feature type="active site" description="Proton donor" evidence="4">
    <location>
        <position position="194"/>
    </location>
</feature>
<feature type="binding site" evidence="4">
    <location>
        <position position="104"/>
    </location>
    <ligand>
        <name>1-deoxy-D-xylulose 5-phosphate</name>
        <dbReference type="ChEBI" id="CHEBI:57792"/>
    </ligand>
</feature>
<evidence type="ECO:0000256" key="3">
    <source>
        <dbReference type="ARBA" id="ARBA00023096"/>
    </source>
</evidence>
<feature type="binding site" evidence="4">
    <location>
        <position position="195"/>
    </location>
    <ligand>
        <name>3-amino-2-oxopropyl phosphate</name>
        <dbReference type="ChEBI" id="CHEBI:57279"/>
    </ligand>
</feature>
<dbReference type="InterPro" id="IPR013785">
    <property type="entry name" value="Aldolase_TIM"/>
</dbReference>
<dbReference type="RefSeq" id="WP_141320234.1">
    <property type="nucleotide sequence ID" value="NZ_BJOC01000025.1"/>
</dbReference>
<keyword evidence="1 4" id="KW-0963">Cytoplasm</keyword>
<feature type="active site" description="Proton acceptor" evidence="4">
    <location>
        <position position="47"/>
    </location>
</feature>
<comment type="similarity">
    <text evidence="4">Belongs to the PNP synthase family.</text>
</comment>
<comment type="subcellular location">
    <subcellularLocation>
        <location evidence="4">Cytoplasm</location>
    </subcellularLocation>
</comment>
<comment type="caution">
    <text evidence="6">The sequence shown here is derived from an EMBL/GenBank/DDBJ whole genome shotgun (WGS) entry which is preliminary data.</text>
</comment>
<dbReference type="PANTHER" id="PTHR30456:SF0">
    <property type="entry name" value="PYRIDOXINE 5'-PHOSPHATE SYNTHASE"/>
    <property type="match status" value="1"/>
</dbReference>
<dbReference type="HAMAP" id="MF_00279">
    <property type="entry name" value="PdxJ"/>
    <property type="match status" value="1"/>
</dbReference>
<dbReference type="AlphaFoldDB" id="A0A4Y4F796"/>
<dbReference type="EMBL" id="BJOC01000025">
    <property type="protein sequence ID" value="GED22978.1"/>
    <property type="molecule type" value="Genomic_DNA"/>
</dbReference>
<name>A0A4Y4F796_9GAMM</name>
<feature type="site" description="Transition state stabilizer" evidence="4">
    <location>
        <position position="155"/>
    </location>
</feature>
<keyword evidence="3 4" id="KW-0664">Pyridoxine biosynthesis</keyword>
<evidence type="ECO:0000256" key="2">
    <source>
        <dbReference type="ARBA" id="ARBA00022679"/>
    </source>
</evidence>
<dbReference type="InterPro" id="IPR036130">
    <property type="entry name" value="Pyridoxine-5'_phos_synth"/>
</dbReference>
<sequence>MHPPRILLGVNIDHVATLRQARGTRYPDPVQAALLAEEAGADGITVHPREDGRHIQVRDVRLLAEVLNTRMNLEMAATEAMIALAEEVRPAHVCLVPEKREELTTEGGLDVAGSLEAVSQACQRLAAVGCDVSLFIDPCVEQVEAAARAGAPTIELHTGAYAEARGQAARDEHARLVAAAEMAVELGLVVNAGHGLNYHNVEAVAAISGLHELNIGHAIIGRALFVGLKEAVAEMKRLAIAGQEAGLLAAVEDHEHDHDHGADGSCCGA</sequence>
<dbReference type="SUPFAM" id="SSF63892">
    <property type="entry name" value="Pyridoxine 5'-phosphate synthase"/>
    <property type="match status" value="1"/>
</dbReference>
<feature type="binding site" evidence="4">
    <location>
        <position position="11"/>
    </location>
    <ligand>
        <name>3-amino-2-oxopropyl phosphate</name>
        <dbReference type="ChEBI" id="CHEBI:57279"/>
    </ligand>
</feature>
<dbReference type="InterPro" id="IPR004569">
    <property type="entry name" value="PyrdxlP_synth_PdxJ"/>
</dbReference>
<reference evidence="6 7" key="1">
    <citation type="submission" date="2019-06" db="EMBL/GenBank/DDBJ databases">
        <title>Whole genome shotgun sequence of Halomonas halmophila NBRC 15537.</title>
        <authorList>
            <person name="Hosoyama A."/>
            <person name="Uohara A."/>
            <person name="Ohji S."/>
            <person name="Ichikawa N."/>
        </authorList>
    </citation>
    <scope>NUCLEOTIDE SEQUENCE [LARGE SCALE GENOMIC DNA]</scope>
    <source>
        <strain evidence="6 7">NBRC 15537</strain>
    </source>
</reference>
<dbReference type="UniPathway" id="UPA00244">
    <property type="reaction ID" value="UER00313"/>
</dbReference>
<feature type="binding site" evidence="4">
    <location>
        <begin position="216"/>
        <end position="217"/>
    </location>
    <ligand>
        <name>3-amino-2-oxopropyl phosphate</name>
        <dbReference type="ChEBI" id="CHEBI:57279"/>
    </ligand>
</feature>
<evidence type="ECO:0000313" key="7">
    <source>
        <dbReference type="Proteomes" id="UP000319812"/>
    </source>
</evidence>
<dbReference type="Gene3D" id="3.20.20.70">
    <property type="entry name" value="Aldolase class I"/>
    <property type="match status" value="1"/>
</dbReference>
<dbReference type="NCBIfam" id="NF003627">
    <property type="entry name" value="PRK05265.1-5"/>
    <property type="match status" value="1"/>
</dbReference>